<dbReference type="Proteomes" id="UP000183988">
    <property type="component" value="Unassembled WGS sequence"/>
</dbReference>
<organism evidence="1 2">
    <name type="scientific">Ornithinibacillus halophilus</name>
    <dbReference type="NCBI Taxonomy" id="930117"/>
    <lineage>
        <taxon>Bacteria</taxon>
        <taxon>Bacillati</taxon>
        <taxon>Bacillota</taxon>
        <taxon>Bacilli</taxon>
        <taxon>Bacillales</taxon>
        <taxon>Bacillaceae</taxon>
        <taxon>Ornithinibacillus</taxon>
    </lineage>
</organism>
<feature type="non-terminal residue" evidence="1">
    <location>
        <position position="26"/>
    </location>
</feature>
<keyword evidence="2" id="KW-1185">Reference proteome</keyword>
<sequence length="26" mass="2540">MKYSPIGVAALIATTVGEYGASVLGA</sequence>
<dbReference type="EMBL" id="FQVW01000104">
    <property type="protein sequence ID" value="SHG96804.1"/>
    <property type="molecule type" value="Genomic_DNA"/>
</dbReference>
<name>A0A1M5P4P7_9BACI</name>
<proteinExistence type="predicted"/>
<accession>A0A1M5P4P7</accession>
<gene>
    <name evidence="1" type="ORF">SAMN05216225_11041</name>
</gene>
<protein>
    <submittedName>
        <fullName evidence="1">Uncharacterized protein</fullName>
    </submittedName>
</protein>
<dbReference type="AlphaFoldDB" id="A0A1M5P4P7"/>
<reference evidence="1 2" key="1">
    <citation type="submission" date="2016-11" db="EMBL/GenBank/DDBJ databases">
        <authorList>
            <person name="Jaros S."/>
            <person name="Januszkiewicz K."/>
            <person name="Wedrychowicz H."/>
        </authorList>
    </citation>
    <scope>NUCLEOTIDE SEQUENCE [LARGE SCALE GENOMIC DNA]</scope>
    <source>
        <strain evidence="1 2">IBRC-M 10683</strain>
    </source>
</reference>
<evidence type="ECO:0000313" key="1">
    <source>
        <dbReference type="EMBL" id="SHG96804.1"/>
    </source>
</evidence>
<evidence type="ECO:0000313" key="2">
    <source>
        <dbReference type="Proteomes" id="UP000183988"/>
    </source>
</evidence>